<dbReference type="Gene3D" id="1.10.287.560">
    <property type="entry name" value="Histidine kinase CheA-like, homodimeric domain"/>
    <property type="match status" value="1"/>
</dbReference>
<comment type="caution">
    <text evidence="16">The sequence shown here is derived from an EMBL/GenBank/DDBJ whole genome shotgun (WGS) entry which is preliminary data.</text>
</comment>
<accession>A0A1Q8YEA0</accession>
<dbReference type="RefSeq" id="WP_075586804.1">
    <property type="nucleotide sequence ID" value="NZ_MSYM01000013.1"/>
</dbReference>
<comment type="function">
    <text evidence="11">Involved in the transmission of sensory signals from the chemoreceptors to the flagellar motors. CheA is autophosphorylated; it can transfer its phosphate group to either CheB or CheY.</text>
</comment>
<keyword evidence="4" id="KW-0145">Chemotaxis</keyword>
<feature type="modified residue" description="Phosphohistidine" evidence="12">
    <location>
        <position position="46"/>
    </location>
</feature>
<evidence type="ECO:0000256" key="9">
    <source>
        <dbReference type="ARBA" id="ARBA00022840"/>
    </source>
</evidence>
<dbReference type="Pfam" id="PF01627">
    <property type="entry name" value="Hpt"/>
    <property type="match status" value="1"/>
</dbReference>
<dbReference type="InterPro" id="IPR008207">
    <property type="entry name" value="Sig_transdc_His_kin_Hpt_dom"/>
</dbReference>
<evidence type="ECO:0000313" key="16">
    <source>
        <dbReference type="EMBL" id="OLP06356.1"/>
    </source>
</evidence>
<dbReference type="InterPro" id="IPR004358">
    <property type="entry name" value="Sig_transdc_His_kin-like_C"/>
</dbReference>
<dbReference type="InterPro" id="IPR003594">
    <property type="entry name" value="HATPase_dom"/>
</dbReference>
<dbReference type="EC" id="2.7.13.3" evidence="2"/>
<dbReference type="InterPro" id="IPR036890">
    <property type="entry name" value="HATPase_C_sf"/>
</dbReference>
<dbReference type="SMART" id="SM00387">
    <property type="entry name" value="HATPase_c"/>
    <property type="match status" value="1"/>
</dbReference>
<feature type="domain" description="CheW-like" evidence="14">
    <location>
        <begin position="576"/>
        <end position="717"/>
    </location>
</feature>
<dbReference type="GO" id="GO:0006935">
    <property type="term" value="P:chemotaxis"/>
    <property type="evidence" value="ECO:0007669"/>
    <property type="project" value="UniProtKB-KW"/>
</dbReference>
<dbReference type="AlphaFoldDB" id="A0A1Q8YEA0"/>
<dbReference type="CDD" id="cd16916">
    <property type="entry name" value="HATPase_CheA-like"/>
    <property type="match status" value="1"/>
</dbReference>
<dbReference type="CDD" id="cd00088">
    <property type="entry name" value="HPT"/>
    <property type="match status" value="1"/>
</dbReference>
<dbReference type="SMART" id="SM00260">
    <property type="entry name" value="CheW"/>
    <property type="match status" value="1"/>
</dbReference>
<dbReference type="SMART" id="SM01231">
    <property type="entry name" value="H-kinase_dim"/>
    <property type="match status" value="1"/>
</dbReference>
<keyword evidence="10" id="KW-0902">Two-component regulatory system</keyword>
<dbReference type="FunFam" id="3.30.565.10:FF:000016">
    <property type="entry name" value="Chemotaxis protein CheA, putative"/>
    <property type="match status" value="1"/>
</dbReference>
<evidence type="ECO:0000256" key="5">
    <source>
        <dbReference type="ARBA" id="ARBA00022553"/>
    </source>
</evidence>
<keyword evidence="5 12" id="KW-0597">Phosphoprotein</keyword>
<feature type="domain" description="Histidine kinase" evidence="13">
    <location>
        <begin position="381"/>
        <end position="588"/>
    </location>
</feature>
<dbReference type="Pfam" id="PF01584">
    <property type="entry name" value="CheW"/>
    <property type="match status" value="1"/>
</dbReference>
<dbReference type="Proteomes" id="UP000185911">
    <property type="component" value="Unassembled WGS sequence"/>
</dbReference>
<evidence type="ECO:0000256" key="8">
    <source>
        <dbReference type="ARBA" id="ARBA00022777"/>
    </source>
</evidence>
<dbReference type="PROSITE" id="PS50851">
    <property type="entry name" value="CHEW"/>
    <property type="match status" value="1"/>
</dbReference>
<evidence type="ECO:0000256" key="12">
    <source>
        <dbReference type="PROSITE-ProRule" id="PRU00110"/>
    </source>
</evidence>
<keyword evidence="7" id="KW-0547">Nucleotide-binding</keyword>
<dbReference type="GO" id="GO:0000155">
    <property type="term" value="F:phosphorelay sensor kinase activity"/>
    <property type="evidence" value="ECO:0007669"/>
    <property type="project" value="InterPro"/>
</dbReference>
<dbReference type="GO" id="GO:0005737">
    <property type="term" value="C:cytoplasm"/>
    <property type="evidence" value="ECO:0007669"/>
    <property type="project" value="InterPro"/>
</dbReference>
<evidence type="ECO:0000256" key="1">
    <source>
        <dbReference type="ARBA" id="ARBA00000085"/>
    </source>
</evidence>
<sequence>MDMDDALQMFIVESRELLEDMETALLAVEGADEKTELVNAIFRAAHTIKGSGGLFSLDHVVSFTHVVESVLDKVRAGKMELSEPLVALLLSCSDHIGALINGVAAGQLSGTAEQKAQGDPLQAQLGQFLEAVATETRAADAPRQADTTRTVPTADTERVQRIGAGAVNADHWHISVRFGPDVLRNGMDPLSFIRYLGTLGKVVAIETVPDALPDAQHMDPELCYVGFEIAFQAAVDKATIEQVFEFVRDDCRLVILPPHSLISEYVGLINLQQGEPARLGDMLVHCGTLTPQELDRALNAQLDAPSKPIGTILVEQGSVQPEVVEAALTKQKQVKEAGATESKSIRVDADKLDQLINLVGELIIAGASVNMIAHRARVIELTEATSKLATLVEDVRDSALQLRMVRIGATFSRFQRVVHDVSRDLDKNIALVIDGEETELDKTVVEKIGDPLMHLVRNSMDHGIESAEVRADRGKPAQGTLKLNAYHDSGAIVITVEDDGGGLKRDKILARAIERGLVDANHHLTDAEVYALIFEPGFSTAEKVTNLSGRGVGLDVVKRNITALRGTVGINSEEGVGTIVTVRLPLTLAIIDGFLVGVGKSVYAIPLDTIEECVAYSAEPGHDYTNLRGEVLPFIRLRELFAVSAAPAKAENIVVLKYAGQKAGLVVDSLLGEFQTVIKPLGQMFAQSTCISGSTILGSGDVALILDVPSLVRQATARGGAAASGATRQLEMPSS</sequence>
<dbReference type="SUPFAM" id="SSF160246">
    <property type="entry name" value="EspE N-terminal domain-like"/>
    <property type="match status" value="1"/>
</dbReference>
<dbReference type="PROSITE" id="PS50109">
    <property type="entry name" value="HIS_KIN"/>
    <property type="match status" value="1"/>
</dbReference>
<keyword evidence="8 16" id="KW-0418">Kinase</keyword>
<evidence type="ECO:0000313" key="17">
    <source>
        <dbReference type="Proteomes" id="UP000185911"/>
    </source>
</evidence>
<dbReference type="STRING" id="81479.RA876_07035"/>
<dbReference type="Gene3D" id="1.20.120.160">
    <property type="entry name" value="HPT domain"/>
    <property type="match status" value="1"/>
</dbReference>
<dbReference type="PANTHER" id="PTHR43395">
    <property type="entry name" value="SENSOR HISTIDINE KINASE CHEA"/>
    <property type="match status" value="1"/>
</dbReference>
<dbReference type="InterPro" id="IPR004105">
    <property type="entry name" value="CheA-like_dim"/>
</dbReference>
<dbReference type="PROSITE" id="PS50894">
    <property type="entry name" value="HPT"/>
    <property type="match status" value="1"/>
</dbReference>
<feature type="domain" description="HPt" evidence="15">
    <location>
        <begin position="1"/>
        <end position="103"/>
    </location>
</feature>
<dbReference type="PANTHER" id="PTHR43395:SF10">
    <property type="entry name" value="CHEMOTAXIS PROTEIN CHEA"/>
    <property type="match status" value="1"/>
</dbReference>
<keyword evidence="6" id="KW-0808">Transferase</keyword>
<dbReference type="SUPFAM" id="SSF47384">
    <property type="entry name" value="Homodimeric domain of signal transducing histidine kinase"/>
    <property type="match status" value="1"/>
</dbReference>
<organism evidence="16 17">
    <name type="scientific">Rhodoferax antarcticus ANT.BR</name>
    <dbReference type="NCBI Taxonomy" id="1111071"/>
    <lineage>
        <taxon>Bacteria</taxon>
        <taxon>Pseudomonadati</taxon>
        <taxon>Pseudomonadota</taxon>
        <taxon>Betaproteobacteria</taxon>
        <taxon>Burkholderiales</taxon>
        <taxon>Comamonadaceae</taxon>
        <taxon>Rhodoferax</taxon>
    </lineage>
</organism>
<dbReference type="EMBL" id="MSYM01000013">
    <property type="protein sequence ID" value="OLP06356.1"/>
    <property type="molecule type" value="Genomic_DNA"/>
</dbReference>
<evidence type="ECO:0000259" key="14">
    <source>
        <dbReference type="PROSITE" id="PS50851"/>
    </source>
</evidence>
<dbReference type="SMART" id="SM00073">
    <property type="entry name" value="HPT"/>
    <property type="match status" value="1"/>
</dbReference>
<dbReference type="CDD" id="cd00731">
    <property type="entry name" value="CheA_reg"/>
    <property type="match status" value="1"/>
</dbReference>
<dbReference type="SUPFAM" id="SSF50341">
    <property type="entry name" value="CheW-like"/>
    <property type="match status" value="1"/>
</dbReference>
<dbReference type="SUPFAM" id="SSF55874">
    <property type="entry name" value="ATPase domain of HSP90 chaperone/DNA topoisomerase II/histidine kinase"/>
    <property type="match status" value="1"/>
</dbReference>
<evidence type="ECO:0000259" key="13">
    <source>
        <dbReference type="PROSITE" id="PS50109"/>
    </source>
</evidence>
<proteinExistence type="predicted"/>
<dbReference type="Gene3D" id="2.30.30.40">
    <property type="entry name" value="SH3 Domains"/>
    <property type="match status" value="1"/>
</dbReference>
<evidence type="ECO:0000256" key="10">
    <source>
        <dbReference type="ARBA" id="ARBA00023012"/>
    </source>
</evidence>
<dbReference type="InterPro" id="IPR037257">
    <property type="entry name" value="T2SS_E_N_sf"/>
</dbReference>
<evidence type="ECO:0000259" key="15">
    <source>
        <dbReference type="PROSITE" id="PS50894"/>
    </source>
</evidence>
<dbReference type="GO" id="GO:0005524">
    <property type="term" value="F:ATP binding"/>
    <property type="evidence" value="ECO:0007669"/>
    <property type="project" value="UniProtKB-KW"/>
</dbReference>
<dbReference type="InterPro" id="IPR002545">
    <property type="entry name" value="CheW-lke_dom"/>
</dbReference>
<protein>
    <recommendedName>
        <fullName evidence="3">Chemotaxis protein CheA</fullName>
        <ecNumber evidence="2">2.7.13.3</ecNumber>
    </recommendedName>
</protein>
<dbReference type="InterPro" id="IPR036641">
    <property type="entry name" value="HPT_dom_sf"/>
</dbReference>
<dbReference type="Gene3D" id="3.30.565.10">
    <property type="entry name" value="Histidine kinase-like ATPase, C-terminal domain"/>
    <property type="match status" value="1"/>
</dbReference>
<dbReference type="InterPro" id="IPR037006">
    <property type="entry name" value="CheA-like_homodim_sf"/>
</dbReference>
<comment type="catalytic activity">
    <reaction evidence="1">
        <text>ATP + protein L-histidine = ADP + protein N-phospho-L-histidine.</text>
        <dbReference type="EC" id="2.7.13.3"/>
    </reaction>
</comment>
<dbReference type="PRINTS" id="PR00344">
    <property type="entry name" value="BCTRLSENSOR"/>
</dbReference>
<dbReference type="Pfam" id="PF02518">
    <property type="entry name" value="HATPase_c"/>
    <property type="match status" value="1"/>
</dbReference>
<evidence type="ECO:0000256" key="2">
    <source>
        <dbReference type="ARBA" id="ARBA00012438"/>
    </source>
</evidence>
<reference evidence="16 17" key="1">
    <citation type="submission" date="2017-01" db="EMBL/GenBank/DDBJ databases">
        <title>Genome sequence of Rhodoferax antarcticus ANT.BR, a psychrophilic purple nonsulfur bacterium from an Antarctic microbial mat.</title>
        <authorList>
            <person name="Baker J."/>
            <person name="Riester C."/>
            <person name="Skinner B."/>
            <person name="Newell A."/>
            <person name="Swingley W."/>
            <person name="Madigan M."/>
            <person name="Jung D."/>
            <person name="Asao M."/>
            <person name="Chen M."/>
            <person name="Loughlin P."/>
            <person name="Pan H."/>
            <person name="Lin S."/>
            <person name="Li N."/>
            <person name="Shaw J."/>
            <person name="Prado M."/>
            <person name="Sherman C."/>
            <person name="Li X."/>
            <person name="Tang J."/>
            <person name="Blankenship R."/>
            <person name="Zhao T."/>
            <person name="Touchman J."/>
            <person name="Sattley M."/>
        </authorList>
    </citation>
    <scope>NUCLEOTIDE SEQUENCE [LARGE SCALE GENOMIC DNA]</scope>
    <source>
        <strain evidence="16 17">ANT.BR</strain>
    </source>
</reference>
<dbReference type="InterPro" id="IPR051315">
    <property type="entry name" value="Bact_Chemotaxis_CheA"/>
</dbReference>
<keyword evidence="9" id="KW-0067">ATP-binding</keyword>
<evidence type="ECO:0000256" key="6">
    <source>
        <dbReference type="ARBA" id="ARBA00022679"/>
    </source>
</evidence>
<gene>
    <name evidence="16" type="ORF">BLL52_2587</name>
</gene>
<evidence type="ECO:0000256" key="3">
    <source>
        <dbReference type="ARBA" id="ARBA00021495"/>
    </source>
</evidence>
<dbReference type="InterPro" id="IPR036097">
    <property type="entry name" value="HisK_dim/P_sf"/>
</dbReference>
<dbReference type="InterPro" id="IPR036061">
    <property type="entry name" value="CheW-like_dom_sf"/>
</dbReference>
<evidence type="ECO:0000256" key="4">
    <source>
        <dbReference type="ARBA" id="ARBA00022500"/>
    </source>
</evidence>
<evidence type="ECO:0000256" key="11">
    <source>
        <dbReference type="ARBA" id="ARBA00035100"/>
    </source>
</evidence>
<keyword evidence="17" id="KW-1185">Reference proteome</keyword>
<dbReference type="Pfam" id="PF02895">
    <property type="entry name" value="H-kinase_dim"/>
    <property type="match status" value="1"/>
</dbReference>
<dbReference type="SUPFAM" id="SSF47226">
    <property type="entry name" value="Histidine-containing phosphotransfer domain, HPT domain"/>
    <property type="match status" value="1"/>
</dbReference>
<evidence type="ECO:0000256" key="7">
    <source>
        <dbReference type="ARBA" id="ARBA00022741"/>
    </source>
</evidence>
<dbReference type="InterPro" id="IPR005467">
    <property type="entry name" value="His_kinase_dom"/>
</dbReference>
<name>A0A1Q8YEA0_9BURK</name>